<dbReference type="STRING" id="22663.A0A2I0KHC3"/>
<dbReference type="EMBL" id="PGOL01000571">
    <property type="protein sequence ID" value="PKI67915.1"/>
    <property type="molecule type" value="Genomic_DNA"/>
</dbReference>
<dbReference type="InterPro" id="IPR021109">
    <property type="entry name" value="Peptidase_aspartic_dom_sf"/>
</dbReference>
<dbReference type="InterPro" id="IPR032799">
    <property type="entry name" value="TAXi_C"/>
</dbReference>
<dbReference type="Proteomes" id="UP000233551">
    <property type="component" value="Unassembled WGS sequence"/>
</dbReference>
<dbReference type="AlphaFoldDB" id="A0A2I0KHC3"/>
<name>A0A2I0KHC3_PUNGR</name>
<dbReference type="SUPFAM" id="SSF50630">
    <property type="entry name" value="Acid proteases"/>
    <property type="match status" value="1"/>
</dbReference>
<dbReference type="InterPro" id="IPR051708">
    <property type="entry name" value="Plant_Aspart_Prot_A1"/>
</dbReference>
<dbReference type="Pfam" id="PF14541">
    <property type="entry name" value="TAXi_C"/>
    <property type="match status" value="1"/>
</dbReference>
<dbReference type="PANTHER" id="PTHR47967">
    <property type="entry name" value="OS07G0603500 PROTEIN-RELATED"/>
    <property type="match status" value="1"/>
</dbReference>
<sequence>MGQCMGTTDLDPSLFRFRRDGGGFILDTGTAPTLLLGPAYDEVKAALVRILRWYMKPGHPVKPYDLCYPWPLPWIPHLPSLTFHLQHADLEIDFWNVFQTIDVSRGRKVVCLAMHRVSNTQQPSILGAIQQANYRFVHDLTDQSLIFYPEKCTGN</sequence>
<keyword evidence="5" id="KW-1185">Reference proteome</keyword>
<comment type="caution">
    <text evidence="4">The sequence shown here is derived from an EMBL/GenBank/DDBJ whole genome shotgun (WGS) entry which is preliminary data.</text>
</comment>
<keyword evidence="2" id="KW-0378">Hydrolase</keyword>
<accession>A0A2I0KHC3</accession>
<proteinExistence type="predicted"/>
<feature type="domain" description="Peptidase A1" evidence="3">
    <location>
        <begin position="1"/>
        <end position="148"/>
    </location>
</feature>
<evidence type="ECO:0000256" key="1">
    <source>
        <dbReference type="ARBA" id="ARBA00022670"/>
    </source>
</evidence>
<dbReference type="PANTHER" id="PTHR47967:SF117">
    <property type="entry name" value="PEPTIDASE A1 DOMAIN-CONTAINING PROTEIN"/>
    <property type="match status" value="1"/>
</dbReference>
<evidence type="ECO:0000259" key="3">
    <source>
        <dbReference type="PROSITE" id="PS51767"/>
    </source>
</evidence>
<gene>
    <name evidence="4" type="ORF">CRG98_011511</name>
</gene>
<protein>
    <recommendedName>
        <fullName evidence="3">Peptidase A1 domain-containing protein</fullName>
    </recommendedName>
</protein>
<dbReference type="GO" id="GO:0008233">
    <property type="term" value="F:peptidase activity"/>
    <property type="evidence" value="ECO:0007669"/>
    <property type="project" value="UniProtKB-KW"/>
</dbReference>
<evidence type="ECO:0000313" key="5">
    <source>
        <dbReference type="Proteomes" id="UP000233551"/>
    </source>
</evidence>
<organism evidence="4 5">
    <name type="scientific">Punica granatum</name>
    <name type="common">Pomegranate</name>
    <dbReference type="NCBI Taxonomy" id="22663"/>
    <lineage>
        <taxon>Eukaryota</taxon>
        <taxon>Viridiplantae</taxon>
        <taxon>Streptophyta</taxon>
        <taxon>Embryophyta</taxon>
        <taxon>Tracheophyta</taxon>
        <taxon>Spermatophyta</taxon>
        <taxon>Magnoliopsida</taxon>
        <taxon>eudicotyledons</taxon>
        <taxon>Gunneridae</taxon>
        <taxon>Pentapetalae</taxon>
        <taxon>rosids</taxon>
        <taxon>malvids</taxon>
        <taxon>Myrtales</taxon>
        <taxon>Lythraceae</taxon>
        <taxon>Punica</taxon>
    </lineage>
</organism>
<evidence type="ECO:0000313" key="4">
    <source>
        <dbReference type="EMBL" id="PKI67915.1"/>
    </source>
</evidence>
<dbReference type="PROSITE" id="PS51767">
    <property type="entry name" value="PEPTIDASE_A1"/>
    <property type="match status" value="1"/>
</dbReference>
<keyword evidence="1" id="KW-0645">Protease</keyword>
<dbReference type="GO" id="GO:0005576">
    <property type="term" value="C:extracellular region"/>
    <property type="evidence" value="ECO:0007669"/>
    <property type="project" value="TreeGrafter"/>
</dbReference>
<dbReference type="InterPro" id="IPR033121">
    <property type="entry name" value="PEPTIDASE_A1"/>
</dbReference>
<dbReference type="GO" id="GO:0006508">
    <property type="term" value="P:proteolysis"/>
    <property type="evidence" value="ECO:0007669"/>
    <property type="project" value="UniProtKB-KW"/>
</dbReference>
<evidence type="ECO:0000256" key="2">
    <source>
        <dbReference type="ARBA" id="ARBA00022801"/>
    </source>
</evidence>
<dbReference type="Gene3D" id="2.40.70.10">
    <property type="entry name" value="Acid Proteases"/>
    <property type="match status" value="1"/>
</dbReference>
<reference evidence="4 5" key="1">
    <citation type="submission" date="2017-11" db="EMBL/GenBank/DDBJ databases">
        <title>De-novo sequencing of pomegranate (Punica granatum L.) genome.</title>
        <authorList>
            <person name="Akparov Z."/>
            <person name="Amiraslanov A."/>
            <person name="Hajiyeva S."/>
            <person name="Abbasov M."/>
            <person name="Kaur K."/>
            <person name="Hamwieh A."/>
            <person name="Solovyev V."/>
            <person name="Salamov A."/>
            <person name="Braich B."/>
            <person name="Kosarev P."/>
            <person name="Mahmoud A."/>
            <person name="Hajiyev E."/>
            <person name="Babayeva S."/>
            <person name="Izzatullayeva V."/>
            <person name="Mammadov A."/>
            <person name="Mammadov A."/>
            <person name="Sharifova S."/>
            <person name="Ojaghi J."/>
            <person name="Eynullazada K."/>
            <person name="Bayramov B."/>
            <person name="Abdulazimova A."/>
            <person name="Shahmuradov I."/>
        </authorList>
    </citation>
    <scope>NUCLEOTIDE SEQUENCE [LARGE SCALE GENOMIC DNA]</scope>
    <source>
        <strain evidence="5">cv. AG2017</strain>
        <tissue evidence="4">Leaf</tissue>
    </source>
</reference>